<dbReference type="NCBIfam" id="TIGR01566">
    <property type="entry name" value="ZF_HD_prot_N"/>
    <property type="match status" value="1"/>
</dbReference>
<dbReference type="EnsemblPlants" id="Kaladp0099s0041.1.v1.1">
    <property type="protein sequence ID" value="Kaladp0099s0041.1.v1.1.CDS.1"/>
    <property type="gene ID" value="Kaladp0099s0041.v1.1"/>
</dbReference>
<dbReference type="GO" id="GO:0008270">
    <property type="term" value="F:zinc ion binding"/>
    <property type="evidence" value="ECO:0007669"/>
    <property type="project" value="UniProtKB-KW"/>
</dbReference>
<dbReference type="PANTHER" id="PTHR31948">
    <property type="entry name" value="ZINC-FINGER HOMEODOMAIN PROTEIN 2"/>
    <property type="match status" value="1"/>
</dbReference>
<evidence type="ECO:0000256" key="9">
    <source>
        <dbReference type="ARBA" id="ARBA00023242"/>
    </source>
</evidence>
<protein>
    <recommendedName>
        <fullName evidence="11">ZF-HD dimerization-type domain-containing protein</fullName>
    </recommendedName>
</protein>
<comment type="subcellular location">
    <subcellularLocation>
        <location evidence="1">Nucleus</location>
    </subcellularLocation>
</comment>
<feature type="region of interest" description="Disordered" evidence="10">
    <location>
        <begin position="1"/>
        <end position="108"/>
    </location>
</feature>
<dbReference type="SUPFAM" id="SSF46689">
    <property type="entry name" value="Homeodomain-like"/>
    <property type="match status" value="1"/>
</dbReference>
<keyword evidence="13" id="KW-1185">Reference proteome</keyword>
<feature type="domain" description="ZF-HD dimerization-type" evidence="11">
    <location>
        <begin position="111"/>
        <end position="160"/>
    </location>
</feature>
<dbReference type="Pfam" id="PF04770">
    <property type="entry name" value="ZF-HD_dimer"/>
    <property type="match status" value="1"/>
</dbReference>
<evidence type="ECO:0000256" key="8">
    <source>
        <dbReference type="ARBA" id="ARBA00023163"/>
    </source>
</evidence>
<keyword evidence="2" id="KW-0479">Metal-binding</keyword>
<evidence type="ECO:0000256" key="7">
    <source>
        <dbReference type="ARBA" id="ARBA00023155"/>
    </source>
</evidence>
<dbReference type="AlphaFoldDB" id="A0A7N1A4S0"/>
<feature type="compositionally biased region" description="Basic residues" evidence="10">
    <location>
        <begin position="1"/>
        <end position="13"/>
    </location>
</feature>
<dbReference type="OMA" id="ECKRKQK"/>
<feature type="region of interest" description="Disordered" evidence="10">
    <location>
        <begin position="296"/>
        <end position="316"/>
    </location>
</feature>
<dbReference type="NCBIfam" id="TIGR01565">
    <property type="entry name" value="homeo_ZF_HD"/>
    <property type="match status" value="1"/>
</dbReference>
<dbReference type="InterPro" id="IPR006455">
    <property type="entry name" value="Homeodomain_ZF_HD"/>
</dbReference>
<keyword evidence="7" id="KW-0371">Homeobox</keyword>
<evidence type="ECO:0000256" key="10">
    <source>
        <dbReference type="SAM" id="MobiDB-lite"/>
    </source>
</evidence>
<evidence type="ECO:0000256" key="3">
    <source>
        <dbReference type="ARBA" id="ARBA00022771"/>
    </source>
</evidence>
<dbReference type="GO" id="GO:0005634">
    <property type="term" value="C:nucleus"/>
    <property type="evidence" value="ECO:0007669"/>
    <property type="project" value="UniProtKB-SubCell"/>
</dbReference>
<dbReference type="GO" id="GO:0003700">
    <property type="term" value="F:DNA-binding transcription factor activity"/>
    <property type="evidence" value="ECO:0007669"/>
    <property type="project" value="TreeGrafter"/>
</dbReference>
<dbReference type="PANTHER" id="PTHR31948:SF60">
    <property type="entry name" value="ZINC-FINGER HOMEODOMAIN PROTEIN 5"/>
    <property type="match status" value="1"/>
</dbReference>
<dbReference type="InterPro" id="IPR009057">
    <property type="entry name" value="Homeodomain-like_sf"/>
</dbReference>
<dbReference type="Gene3D" id="1.10.10.60">
    <property type="entry name" value="Homeodomain-like"/>
    <property type="match status" value="1"/>
</dbReference>
<evidence type="ECO:0000256" key="2">
    <source>
        <dbReference type="ARBA" id="ARBA00022723"/>
    </source>
</evidence>
<evidence type="ECO:0000256" key="4">
    <source>
        <dbReference type="ARBA" id="ARBA00022833"/>
    </source>
</evidence>
<evidence type="ECO:0000256" key="5">
    <source>
        <dbReference type="ARBA" id="ARBA00023015"/>
    </source>
</evidence>
<keyword evidence="4" id="KW-0862">Zinc</keyword>
<dbReference type="PROSITE" id="PS51523">
    <property type="entry name" value="ZF_HD_DIMER"/>
    <property type="match status" value="1"/>
</dbReference>
<evidence type="ECO:0000256" key="1">
    <source>
        <dbReference type="ARBA" id="ARBA00004123"/>
    </source>
</evidence>
<evidence type="ECO:0000313" key="13">
    <source>
        <dbReference type="Proteomes" id="UP000594263"/>
    </source>
</evidence>
<dbReference type="Gramene" id="Kaladp0099s0041.1.v1.1">
    <property type="protein sequence ID" value="Kaladp0099s0041.1.v1.1.CDS.1"/>
    <property type="gene ID" value="Kaladp0099s0041.v1.1"/>
</dbReference>
<keyword evidence="5" id="KW-0805">Transcription regulation</keyword>
<keyword evidence="3" id="KW-0863">Zinc-finger</keyword>
<evidence type="ECO:0000259" key="11">
    <source>
        <dbReference type="PROSITE" id="PS51523"/>
    </source>
</evidence>
<organism evidence="12 13">
    <name type="scientific">Kalanchoe fedtschenkoi</name>
    <name type="common">Lavender scallops</name>
    <name type="synonym">South American air plant</name>
    <dbReference type="NCBI Taxonomy" id="63787"/>
    <lineage>
        <taxon>Eukaryota</taxon>
        <taxon>Viridiplantae</taxon>
        <taxon>Streptophyta</taxon>
        <taxon>Embryophyta</taxon>
        <taxon>Tracheophyta</taxon>
        <taxon>Spermatophyta</taxon>
        <taxon>Magnoliopsida</taxon>
        <taxon>eudicotyledons</taxon>
        <taxon>Gunneridae</taxon>
        <taxon>Pentapetalae</taxon>
        <taxon>Saxifragales</taxon>
        <taxon>Crassulaceae</taxon>
        <taxon>Kalanchoe</taxon>
    </lineage>
</organism>
<keyword evidence="6" id="KW-0238">DNA-binding</keyword>
<dbReference type="GO" id="GO:0050793">
    <property type="term" value="P:regulation of developmental process"/>
    <property type="evidence" value="ECO:0007669"/>
    <property type="project" value="TreeGrafter"/>
</dbReference>
<dbReference type="GO" id="GO:0000976">
    <property type="term" value="F:transcription cis-regulatory region binding"/>
    <property type="evidence" value="ECO:0007669"/>
    <property type="project" value="TreeGrafter"/>
</dbReference>
<accession>A0A7N1A4S0</accession>
<keyword evidence="9" id="KW-0539">Nucleus</keyword>
<sequence length="340" mass="38213">MEQPQYHHHHHQLKLSQQQHHTTTPSPPRNLPPPPPPPLPSLAYPPSSIQQPSLPTSEADDVEDKKNGVLPHVASAGMYGGGGGELQSPESLAGTRSKAVKSGSPSSGVRYRECLKNHAASMGTNVVDGCGEFMPGGKEGTLEALKCAACHCHRNFHRRELEGHDSGSGNFARSVIVHPLHLPPQTQIPFRHPHHHRHRIVQPVAVAYGGGATESSSEDLVQVFDEMPQREIEPGSGRKRFRTKFTQEQKDKMLGFAERLGWRLQRQDDEMVAKFCNEIGIRRQVLKVWMHNNKSSFKKPPVDEDQHQQQPTHPQIQLHPQHHHLLHLHHQHQQKQQETL</sequence>
<dbReference type="Proteomes" id="UP000594263">
    <property type="component" value="Unplaced"/>
</dbReference>
<evidence type="ECO:0000313" key="12">
    <source>
        <dbReference type="EnsemblPlants" id="Kaladp0099s0041.1.v1.1.CDS.1"/>
    </source>
</evidence>
<dbReference type="FunFam" id="1.10.10.60:FF:000257">
    <property type="entry name" value="Zinc-finger homeodomain protein 2"/>
    <property type="match status" value="1"/>
</dbReference>
<dbReference type="InterPro" id="IPR006456">
    <property type="entry name" value="ZF_HD_homeobox_Cys/His_dimer"/>
</dbReference>
<evidence type="ECO:0000256" key="6">
    <source>
        <dbReference type="ARBA" id="ARBA00023125"/>
    </source>
</evidence>
<reference evidence="12" key="1">
    <citation type="submission" date="2021-01" db="UniProtKB">
        <authorList>
            <consortium name="EnsemblPlants"/>
        </authorList>
    </citation>
    <scope>IDENTIFICATION</scope>
</reference>
<proteinExistence type="predicted"/>
<feature type="compositionally biased region" description="Pro residues" evidence="10">
    <location>
        <begin position="25"/>
        <end position="40"/>
    </location>
</feature>
<name>A0A7N1A4S0_KALFE</name>
<keyword evidence="8" id="KW-0804">Transcription</keyword>